<name>A0A1W1UMI5_9PAST</name>
<dbReference type="STRING" id="1122938.SAMN05660772_02041"/>
<dbReference type="SUPFAM" id="SSF47413">
    <property type="entry name" value="lambda repressor-like DNA-binding domains"/>
    <property type="match status" value="1"/>
</dbReference>
<evidence type="ECO:0000313" key="2">
    <source>
        <dbReference type="EMBL" id="SMB82302.1"/>
    </source>
</evidence>
<dbReference type="InterPro" id="IPR001387">
    <property type="entry name" value="Cro/C1-type_HTH"/>
</dbReference>
<protein>
    <recommendedName>
        <fullName evidence="1">HTH cro/C1-type domain-containing protein</fullName>
    </recommendedName>
</protein>
<evidence type="ECO:0000259" key="1">
    <source>
        <dbReference type="PROSITE" id="PS50943"/>
    </source>
</evidence>
<keyword evidence="3" id="KW-1185">Reference proteome</keyword>
<accession>A0A1W1UMI5</accession>
<gene>
    <name evidence="2" type="ORF">SAMN05660772_02041</name>
</gene>
<organism evidence="2 3">
    <name type="scientific">Pasteurella testudinis DSM 23072</name>
    <dbReference type="NCBI Taxonomy" id="1122938"/>
    <lineage>
        <taxon>Bacteria</taxon>
        <taxon>Pseudomonadati</taxon>
        <taxon>Pseudomonadota</taxon>
        <taxon>Gammaproteobacteria</taxon>
        <taxon>Pasteurellales</taxon>
        <taxon>Pasteurellaceae</taxon>
        <taxon>Pasteurella</taxon>
    </lineage>
</organism>
<dbReference type="EMBL" id="FWWV01000009">
    <property type="protein sequence ID" value="SMB82302.1"/>
    <property type="molecule type" value="Genomic_DNA"/>
</dbReference>
<evidence type="ECO:0000313" key="3">
    <source>
        <dbReference type="Proteomes" id="UP000192408"/>
    </source>
</evidence>
<dbReference type="PROSITE" id="PS50943">
    <property type="entry name" value="HTH_CROC1"/>
    <property type="match status" value="1"/>
</dbReference>
<dbReference type="GO" id="GO:0003677">
    <property type="term" value="F:DNA binding"/>
    <property type="evidence" value="ECO:0007669"/>
    <property type="project" value="InterPro"/>
</dbReference>
<dbReference type="InterPro" id="IPR010982">
    <property type="entry name" value="Lambda_DNA-bd_dom_sf"/>
</dbReference>
<dbReference type="Proteomes" id="UP000192408">
    <property type="component" value="Unassembled WGS sequence"/>
</dbReference>
<feature type="domain" description="HTH cro/C1-type" evidence="1">
    <location>
        <begin position="16"/>
        <end position="69"/>
    </location>
</feature>
<dbReference type="SMART" id="SM00530">
    <property type="entry name" value="HTH_XRE"/>
    <property type="match status" value="1"/>
</dbReference>
<dbReference type="CDD" id="cd00093">
    <property type="entry name" value="HTH_XRE"/>
    <property type="match status" value="1"/>
</dbReference>
<dbReference type="Gene3D" id="1.10.260.40">
    <property type="entry name" value="lambda repressor-like DNA-binding domains"/>
    <property type="match status" value="1"/>
</dbReference>
<dbReference type="RefSeq" id="WP_084256521.1">
    <property type="nucleotide sequence ID" value="NZ_FWWV01000009.1"/>
</dbReference>
<sequence>MDIQDAAVMVGIGIRLKIERKRLQLRQIDVARLAGVSARTQCKYEFGQQEIRAKYLVKLAGLGFDVHYLITGIPHQVLMQKKEHQLLAKYRESTEELRQFLDAGLGLGDEA</sequence>
<proteinExistence type="predicted"/>
<reference evidence="3" key="1">
    <citation type="submission" date="2017-04" db="EMBL/GenBank/DDBJ databases">
        <authorList>
            <person name="Varghese N."/>
            <person name="Submissions S."/>
        </authorList>
    </citation>
    <scope>NUCLEOTIDE SEQUENCE [LARGE SCALE GENOMIC DNA]</scope>
    <source>
        <strain evidence="3">DSM 23072</strain>
    </source>
</reference>
<dbReference type="AlphaFoldDB" id="A0A1W1UMI5"/>